<evidence type="ECO:0000313" key="1">
    <source>
        <dbReference type="EMBL" id="KKN70849.1"/>
    </source>
</evidence>
<dbReference type="AlphaFoldDB" id="A0A0F9SVJ1"/>
<reference evidence="1" key="1">
    <citation type="journal article" date="2015" name="Nature">
        <title>Complex archaea that bridge the gap between prokaryotes and eukaryotes.</title>
        <authorList>
            <person name="Spang A."/>
            <person name="Saw J.H."/>
            <person name="Jorgensen S.L."/>
            <person name="Zaremba-Niedzwiedzka K."/>
            <person name="Martijn J."/>
            <person name="Lind A.E."/>
            <person name="van Eijk R."/>
            <person name="Schleper C."/>
            <person name="Guy L."/>
            <person name="Ettema T.J."/>
        </authorList>
    </citation>
    <scope>NUCLEOTIDE SEQUENCE</scope>
</reference>
<accession>A0A0F9SVJ1</accession>
<protein>
    <submittedName>
        <fullName evidence="1">Uncharacterized protein</fullName>
    </submittedName>
</protein>
<name>A0A0F9SVJ1_9ZZZZ</name>
<comment type="caution">
    <text evidence="1">The sequence shown here is derived from an EMBL/GenBank/DDBJ whole genome shotgun (WGS) entry which is preliminary data.</text>
</comment>
<gene>
    <name evidence="1" type="ORF">LCGC14_0426320</name>
</gene>
<sequence>MGLIGQSIAEFDFFPDSPPAIVGELTTGKTVNIELWKDGTAVSVSTSGCDEINGTGRFSWSTSGIPTLSASRVQYHWRMSDGAGGTDDGDFVLISHENRDGGMPSLLNPSSYIVQN</sequence>
<organism evidence="1">
    <name type="scientific">marine sediment metagenome</name>
    <dbReference type="NCBI Taxonomy" id="412755"/>
    <lineage>
        <taxon>unclassified sequences</taxon>
        <taxon>metagenomes</taxon>
        <taxon>ecological metagenomes</taxon>
    </lineage>
</organism>
<proteinExistence type="predicted"/>
<dbReference type="EMBL" id="LAZR01000395">
    <property type="protein sequence ID" value="KKN70849.1"/>
    <property type="molecule type" value="Genomic_DNA"/>
</dbReference>